<feature type="domain" description="PKD" evidence="2">
    <location>
        <begin position="604"/>
        <end position="696"/>
    </location>
</feature>
<feature type="compositionally biased region" description="Basic and acidic residues" evidence="1">
    <location>
        <begin position="2870"/>
        <end position="2881"/>
    </location>
</feature>
<accession>A0A481RR36</accession>
<feature type="compositionally biased region" description="Pro residues" evidence="1">
    <location>
        <begin position="2997"/>
        <end position="3008"/>
    </location>
</feature>
<proteinExistence type="predicted"/>
<dbReference type="SMART" id="SM00429">
    <property type="entry name" value="IPT"/>
    <property type="match status" value="3"/>
</dbReference>
<feature type="compositionally biased region" description="Polar residues" evidence="1">
    <location>
        <begin position="2171"/>
        <end position="2183"/>
    </location>
</feature>
<feature type="compositionally biased region" description="Low complexity" evidence="1">
    <location>
        <begin position="3009"/>
        <end position="3023"/>
    </location>
</feature>
<feature type="compositionally biased region" description="Low complexity" evidence="1">
    <location>
        <begin position="2958"/>
        <end position="2972"/>
    </location>
</feature>
<feature type="compositionally biased region" description="Pro residues" evidence="1">
    <location>
        <begin position="2909"/>
        <end position="2957"/>
    </location>
</feature>
<feature type="region of interest" description="Disordered" evidence="1">
    <location>
        <begin position="2870"/>
        <end position="3023"/>
    </location>
</feature>
<dbReference type="InterPro" id="IPR032109">
    <property type="entry name" value="Big_3_5"/>
</dbReference>
<dbReference type="InterPro" id="IPR002909">
    <property type="entry name" value="IPT_dom"/>
</dbReference>
<feature type="domain" description="PKD" evidence="2">
    <location>
        <begin position="3007"/>
        <end position="3064"/>
    </location>
</feature>
<dbReference type="GO" id="GO:0005975">
    <property type="term" value="P:carbohydrate metabolic process"/>
    <property type="evidence" value="ECO:0007669"/>
    <property type="project" value="UniProtKB-ARBA"/>
</dbReference>
<organism evidence="3">
    <name type="scientific">Streptomyces caniferus</name>
    <dbReference type="NCBI Taxonomy" id="285557"/>
    <lineage>
        <taxon>Bacteria</taxon>
        <taxon>Bacillati</taxon>
        <taxon>Actinomycetota</taxon>
        <taxon>Actinomycetes</taxon>
        <taxon>Kitasatosporales</taxon>
        <taxon>Streptomycetaceae</taxon>
        <taxon>Streptomyces</taxon>
    </lineage>
</organism>
<dbReference type="PROSITE" id="PS50093">
    <property type="entry name" value="PKD"/>
    <property type="match status" value="2"/>
</dbReference>
<dbReference type="InterPro" id="IPR000601">
    <property type="entry name" value="PKD_dom"/>
</dbReference>
<dbReference type="PRINTS" id="PR01217">
    <property type="entry name" value="PRICHEXTENSN"/>
</dbReference>
<dbReference type="InterPro" id="IPR014756">
    <property type="entry name" value="Ig_E-set"/>
</dbReference>
<feature type="region of interest" description="Disordered" evidence="1">
    <location>
        <begin position="2827"/>
        <end position="2858"/>
    </location>
</feature>
<dbReference type="InterPro" id="IPR013783">
    <property type="entry name" value="Ig-like_fold"/>
</dbReference>
<sequence>MLTPYGPGGLLLVRDGDGRCVAVIDPATGRIVRAPGHSLSPAAAVPGARGARGTTDGLNQFSGVFPNQGSYAGGTLVTIIGTHFSHATAVYFGPRPAASFAVLDDRTIVAVTPSGSGSAPVTVTTPGGTARVGSFYYQYWPSLSGVIPAAGPVGGGNIVTLRGANLSTALLVHFGDAVAFPLVVSDAQLLVTAPPVTGPGSVPVYVAGIGGVSNRLLYTYAAAPSVTAVSPAAGPIAGGSTIVVTGTGLAGVTGVTIGGLPATSFRAYSDTLLVVVTPPGTPGPADITVTTPGGSVTVPAAFDYMAPSTTEVTSDPDPALVGQPVAFTATVAAVAPTTGTPTGTVTFDFGDGTAPVTAAVTDGTATVSHAYTAPSGTPYAVTAAYSGDLFFTSSSGADTQVVEASPTTTTLTSTPDPSQAGQPVAFVARVAPAPPGAGVPTGTVTFDFGDGTPPVTLPVSGGTASVTHAYATAAESPYPVSATYDGDDNFTPSTGTDSQTVQQAATATAVSVSPTSSVAGQPVTVTASVTSLPPGAGTPTGTVTFDFGDGTPPVTLPLTDGTADATHAFGAAGSPYTLTATYSGDDSFSASTGTGSQTVGQASSALAVSSTPDSSTVGQEVTFTATVTTLPPGGGTPTGTVTFDFGDGTPPVTLPLTDGTADATHAYTDAAATPYTVTVSYSGDADISAATSTALQTVGQASSATTVTSTPDPSTVGQQVTFTATVATLPPGSGTPTGTVTFDFGDGSPTTTALLSAGSTATTHAYTDAAGSPYTVTATYNGDANVTPSTGTDDQTVQTADTTLSLDSAPDPSTIGQSTTFVAKITPEAPAAGAPTGTVTFDFGDGSPPVTAPVEGGTATVTHTNSGVADSPYTVTATYSGDGNFNPSAGADTQVVTQAVSSTALSAGPSPSVTGQAVTFAAVVSAVPPAAGTPTGTVTFDFGDGTPPVTLPLTDGTADATHAYTDAAATPYTVTVSYSGDTNFLPSSGTDLHSVEPAPTLTTVTAAPDPSVTGEAVTVTVTPRAPGAGIPTGQAAFDFGDGSPVLTAQLENGTATVVHAYTSAAGSPYTITAHYSGDADFAPSDDTLSHTVAPAATTTVVTSSADPAAVGQSVTLIARVRPVPPGAGDPTGTVTFDFGDGTAPVTAPVSGGLATAVHAYAGTAGSPYTVTASYSGDPDFAASSGTAAQRVDSSVSTTATTVSSAPDPSTVGESVTFTAVVVAVPPASGTPTGTVTFDFGDGSAPVTAPLAGGTATAAHTYTAAAHPASVTAVYHGDTNFAGSAGLDTQTVSEAVSSTTLTSSPDPSVTGGPVTFTATVAAVDAGAGTPTGSVTLDFGDGSPTLRAPLTDGIATAVHAYTGTSGSPYAVTATYNGDAAFTGSTDTGTQTVNPATTATAVFSSPDPSTAGQPVTVTASLAAVSPGTGTPTGTVTFDFGDGTPPVTTPAVGGLATVTHAYTTTVNSPFTLTAAYSGDADFAASTGTTTQTVLQSAVTLAVSTGPNPTVAGEPVTLTATAAPVPPGAGVPTDTITVDFGDGTAPVTDSLAGGALHLTHTYASVAGSPYTITATYNGSDDFSSAVVTATETVLQDATTTTVAAAPIPSVVGQPVTFTASVKPVAGGGSPTGTVTLDFGDGTVPVAMPVVDGVATAQHAFTGTFGSPYAVTAAYSGDTDFTASGGGVTQTVGQAPSVTTVTASPDPSVTGQPVTVTATVAAAAPGAGSPTGTVTFDFGDGTATVTAPVAGGVATAAHTWTGTAGSPYTVTAAYSGDTDFSPATGTGTHTVAAAGTTTVVVSSPDPSVSGQVVTVMAGVAANTPGDGVPTGTVTFDFGDGSPAVTASLTGGTASTTHAWPGTSGSPYTVTATYSGDGDFAPSTGSGSQSVTPATTALTVSGLPEPSVTGQPVTFFARVAPDGGGDGTPTGTVTYDFGDGTTPVVAPVTDGMATAVHAYPSAAGSPFTVTATYSGDADFLASVAAEIHTVLPAVSTTVVSSSPDPSVSGQPVTVTAAVTAEAPGAGTPTGTVTFDFGDGTTPVTAPVTDGTATATHVWSSTSGSPYTLTATYSGDAGFTPSKATGTKTVTAAATTTAVTSSPDPSVPGQSVTLTATVAALAPGAGSPTGTVTFTFGDGTPAVSATVLAGSATVTHAWAGTAGSPYPITADYSGDPDFNPSSGSDTQTVGQGATGLSLVSSPDPSVAGQEVTFTARVTAVPPGAGTPTGTVTFDFGDGTAPVTAPVSAGVATIAHTYATASATPYAVTATYSGDPDFAPATVTAPHTVAAGAATTSTTVVSSPDPTVTGQPVTFTATVTPTPPGAGVPTGTVAFDFGDGTATITAPVSGGVATVTHTYVSAAGSPYAVSARYSGDSNFSSSSGTDLHTVAPASTLTTLTSAPDPSVTGQPVTLTATVAALAPGAGVPTGTVTFDFGDGTPTTSAPVSGGVARVTHTYTSASGPLTVTALYDGDVSFLSSSGTDTQTVNKAATTTAVVSSPDPTVVGQAMTITASVASAAPGSGTPTGTVTFDFGDGTAPVTAPVAGGLATVAHTYTATAGSPYPLTATYNGDANYTPSSGTDTQTVNKAATTTAVVSSPDPTVVGQTTTITATVVSVAPGTGTPTGTVTFSFGDGSPSVTAPVVGGQATVTRASTSSGPVTLTATYNGDANYTPSNGSNTQTVNKAATTTALASAPDPTVAGQSVTLTATVAPVAPGAGTPTGTVTFSFGDGTGSTTATLSGGTATVTHTYTATSATPYPLAATYNGDANYTSSSGSDTQTVNKAATTTALVSSPDPSVAGQPVTLTATVAPVAPWSRHPHRHRHLLLRRRHRLHHRHPLRRHRHRHPHLHRHVRHPVPPRRHLQRGRQLHLVQRLGHPDRQQGGHHDGAGLLARSQRRRPAGHPHRDRGPRRPLEQAPPPAPSPSPSATAPAPPPPPSPAAPPPSPTPTPPRPPPRTPSPPPTTGTPTTPRPAARTPRPSTRRPPRRRWSPRPIPASPASRSPSPRPWPPSPPGAGTPTGTVTFSFGDGTGSTTATLSGGTATVTHTYTAASTTASPLTATYNGGTNFTTSSGSDTQTVNKAATATAVSSTPDPSAAGQAVTVTAAVSALAPGAGTPTGTVTFTFGDGTSSSTVPLSGGIATVSHTYTTKTGSPFPLTAKYNGDTSFTTSSGAATHTVNQNLTTTTVTTSPDPSVVGQSVTLRATVSSAGGIPTGKVTFSFGDGTSSVAATLAGGVATVTHTYTTTTGSPFTVTATYGGEVSFTASSGTDTQTVNKAATLTSVVSTPNPASTGDRVTVTATVVPVAPGAGTPSGTVTLAIPGRTPQTVALVNGSASATFSPLPRGIYTVTGNYNGDVSFAGSTGLTLQTVV</sequence>
<feature type="region of interest" description="Disordered" evidence="1">
    <location>
        <begin position="2163"/>
        <end position="2195"/>
    </location>
</feature>
<dbReference type="Pfam" id="PF01833">
    <property type="entry name" value="TIG"/>
    <property type="match status" value="3"/>
</dbReference>
<dbReference type="Gene3D" id="2.60.40.10">
    <property type="entry name" value="Immunoglobulins"/>
    <property type="match status" value="32"/>
</dbReference>
<dbReference type="EMBL" id="MK303577">
    <property type="protein sequence ID" value="QBF51787.1"/>
    <property type="molecule type" value="Genomic_DNA"/>
</dbReference>
<evidence type="ECO:0000313" key="3">
    <source>
        <dbReference type="EMBL" id="QBF51787.1"/>
    </source>
</evidence>
<feature type="compositionally biased region" description="Basic residues" evidence="1">
    <location>
        <begin position="2973"/>
        <end position="2983"/>
    </location>
</feature>
<name>A0A481RR36_9ACTN</name>
<dbReference type="SUPFAM" id="SSF81296">
    <property type="entry name" value="E set domains"/>
    <property type="match status" value="3"/>
</dbReference>
<dbReference type="SMART" id="SM00089">
    <property type="entry name" value="PKD"/>
    <property type="match status" value="11"/>
</dbReference>
<gene>
    <name evidence="3" type="primary">scaI</name>
</gene>
<dbReference type="InterPro" id="IPR022409">
    <property type="entry name" value="PKD/Chitinase_dom"/>
</dbReference>
<dbReference type="Pfam" id="PF16640">
    <property type="entry name" value="Big_3_5"/>
    <property type="match status" value="27"/>
</dbReference>
<dbReference type="CDD" id="cd00102">
    <property type="entry name" value="IPT"/>
    <property type="match status" value="3"/>
</dbReference>
<feature type="compositionally biased region" description="Basic residues" evidence="1">
    <location>
        <begin position="2888"/>
        <end position="2904"/>
    </location>
</feature>
<reference evidence="3" key="1">
    <citation type="journal article" date="2019" name="Org. Biomol. Chem.">
        <title>Structure elucidation and biosynthetic gene cluster analysis of caniferolides A-D, new bioactive glycosylated 36-membered polyol macrolides from the marine-derived Streptomyces caniferus CA-271066.</title>
        <authorList>
            <person name="Perez-Victoria I."/>
            <person name="Oves-Costales D."/>
            <person name="Lacret R."/>
            <person name="Martin J."/>
            <person name="Sanchez-Hidalgo M."/>
            <person name="Diaz C."/>
            <person name="Cautain B."/>
            <person name="Vicente F."/>
            <person name="Genilloud O."/>
            <person name="Reyes F."/>
        </authorList>
    </citation>
    <scope>NUCLEOTIDE SEQUENCE</scope>
    <source>
        <strain evidence="3">CA-271066</strain>
    </source>
</reference>
<evidence type="ECO:0000259" key="2">
    <source>
        <dbReference type="PROSITE" id="PS50093"/>
    </source>
</evidence>
<protein>
    <submittedName>
        <fullName evidence="3">IPT/TIG domain-containing protein</fullName>
    </submittedName>
</protein>
<evidence type="ECO:0000256" key="1">
    <source>
        <dbReference type="SAM" id="MobiDB-lite"/>
    </source>
</evidence>